<evidence type="ECO:0000313" key="3">
    <source>
        <dbReference type="Proteomes" id="UP000050761"/>
    </source>
</evidence>
<dbReference type="AlphaFoldDB" id="A0A3P7X9A8"/>
<feature type="region of interest" description="Disordered" evidence="1">
    <location>
        <begin position="111"/>
        <end position="139"/>
    </location>
</feature>
<gene>
    <name evidence="2" type="ORF">HPBE_LOCUS7021</name>
</gene>
<dbReference type="EMBL" id="UZAH01025794">
    <property type="protein sequence ID" value="VDO70610.1"/>
    <property type="molecule type" value="Genomic_DNA"/>
</dbReference>
<keyword evidence="3" id="KW-1185">Reference proteome</keyword>
<protein>
    <submittedName>
        <fullName evidence="4">Integrase_SAM-like_N domain-containing protein</fullName>
    </submittedName>
</protein>
<dbReference type="OrthoDB" id="410104at2759"/>
<evidence type="ECO:0000313" key="4">
    <source>
        <dbReference type="WBParaSite" id="HPBE_0000702001-mRNA-1"/>
    </source>
</evidence>
<accession>A0A3P7X9A8</accession>
<reference evidence="2 3" key="1">
    <citation type="submission" date="2018-11" db="EMBL/GenBank/DDBJ databases">
        <authorList>
            <consortium name="Pathogen Informatics"/>
        </authorList>
    </citation>
    <scope>NUCLEOTIDE SEQUENCE [LARGE SCALE GENOMIC DNA]</scope>
</reference>
<sequence length="273" mass="31182">MASAWQWQDGETAAKGETLESWSLRWYKRLPERWAEVLAEAAEARLSIRNACWSFLMEPSPLSEGPWRTSSTTSTPISSIATSTCPHAIFRRMDASSPLFPFRDATRHLVGEETYSTRSRQDQTRTPEELPANTHQHPGAALHTLPIGVQGSISVEHQQDRLDVEEANKQHSERLQHDQAAAVPYVIDLKKVFDSTETEAVLEGELTHAKRLFCKEFERYYTQYIRAIRELYIGLYEKVGMQRSKFPCLSHYFSCTTTNMTGQRKGNKQANLD</sequence>
<reference evidence="4" key="2">
    <citation type="submission" date="2019-09" db="UniProtKB">
        <authorList>
            <consortium name="WormBaseParasite"/>
        </authorList>
    </citation>
    <scope>IDENTIFICATION</scope>
</reference>
<proteinExistence type="predicted"/>
<name>A0A3P7X9A8_HELPZ</name>
<organism evidence="2">
    <name type="scientific">Heligmosomoides polygyrus</name>
    <name type="common">Parasitic roundworm</name>
    <dbReference type="NCBI Taxonomy" id="6339"/>
    <lineage>
        <taxon>Eukaryota</taxon>
        <taxon>Metazoa</taxon>
        <taxon>Ecdysozoa</taxon>
        <taxon>Nematoda</taxon>
        <taxon>Chromadorea</taxon>
        <taxon>Rhabditida</taxon>
        <taxon>Rhabditina</taxon>
        <taxon>Rhabditomorpha</taxon>
        <taxon>Strongyloidea</taxon>
        <taxon>Heligmosomidae</taxon>
        <taxon>Heligmosomoides</taxon>
    </lineage>
</organism>
<evidence type="ECO:0000256" key="1">
    <source>
        <dbReference type="SAM" id="MobiDB-lite"/>
    </source>
</evidence>
<evidence type="ECO:0000313" key="2">
    <source>
        <dbReference type="EMBL" id="VDO70610.1"/>
    </source>
</evidence>
<dbReference type="Proteomes" id="UP000050761">
    <property type="component" value="Unassembled WGS sequence"/>
</dbReference>
<feature type="compositionally biased region" description="Basic and acidic residues" evidence="1">
    <location>
        <begin position="119"/>
        <end position="128"/>
    </location>
</feature>
<dbReference type="WBParaSite" id="HPBE_0000702001-mRNA-1">
    <property type="protein sequence ID" value="HPBE_0000702001-mRNA-1"/>
    <property type="gene ID" value="HPBE_0000702001"/>
</dbReference>